<sequence>MTPVIYNDVLAAVSVVAAVPPDRQAEVIAELIHDADLAEAYRLKYRAAHPVFGDGSLIAAALRHDRHDRCSFQNMEGLTAWLCVLSALLARLSETKASGHAQERHSLR</sequence>
<dbReference type="InterPro" id="IPR056644">
    <property type="entry name" value="DUF7742"/>
</dbReference>
<dbReference type="RefSeq" id="WP_188480961.1">
    <property type="nucleotide sequence ID" value="NZ_BMFC01000002.1"/>
</dbReference>
<organism evidence="2 3">
    <name type="scientific">Marivita lacus</name>
    <dbReference type="NCBI Taxonomy" id="1323742"/>
    <lineage>
        <taxon>Bacteria</taxon>
        <taxon>Pseudomonadati</taxon>
        <taxon>Pseudomonadota</taxon>
        <taxon>Alphaproteobacteria</taxon>
        <taxon>Rhodobacterales</taxon>
        <taxon>Roseobacteraceae</taxon>
        <taxon>Marivita</taxon>
    </lineage>
</organism>
<reference evidence="3" key="1">
    <citation type="journal article" date="2019" name="Int. J. Syst. Evol. Microbiol.">
        <title>The Global Catalogue of Microorganisms (GCM) 10K type strain sequencing project: providing services to taxonomists for standard genome sequencing and annotation.</title>
        <authorList>
            <consortium name="The Broad Institute Genomics Platform"/>
            <consortium name="The Broad Institute Genome Sequencing Center for Infectious Disease"/>
            <person name="Wu L."/>
            <person name="Ma J."/>
        </authorList>
    </citation>
    <scope>NUCLEOTIDE SEQUENCE [LARGE SCALE GENOMIC DNA]</scope>
    <source>
        <strain evidence="3">CGMCC 1.12478</strain>
    </source>
</reference>
<proteinExistence type="predicted"/>
<protein>
    <recommendedName>
        <fullName evidence="1">DUF7742 domain-containing protein</fullName>
    </recommendedName>
</protein>
<gene>
    <name evidence="2" type="ORF">GCM10011363_10830</name>
</gene>
<comment type="caution">
    <text evidence="2">The sequence shown here is derived from an EMBL/GenBank/DDBJ whole genome shotgun (WGS) entry which is preliminary data.</text>
</comment>
<name>A0ABQ1KIZ8_9RHOB</name>
<dbReference type="Proteomes" id="UP000645462">
    <property type="component" value="Unassembled WGS sequence"/>
</dbReference>
<evidence type="ECO:0000313" key="2">
    <source>
        <dbReference type="EMBL" id="GGB95978.1"/>
    </source>
</evidence>
<evidence type="ECO:0000313" key="3">
    <source>
        <dbReference type="Proteomes" id="UP000645462"/>
    </source>
</evidence>
<evidence type="ECO:0000259" key="1">
    <source>
        <dbReference type="Pfam" id="PF24891"/>
    </source>
</evidence>
<dbReference type="EMBL" id="BMFC01000002">
    <property type="protein sequence ID" value="GGB95978.1"/>
    <property type="molecule type" value="Genomic_DNA"/>
</dbReference>
<feature type="domain" description="DUF7742" evidence="1">
    <location>
        <begin position="3"/>
        <end position="88"/>
    </location>
</feature>
<keyword evidence="3" id="KW-1185">Reference proteome</keyword>
<dbReference type="Pfam" id="PF24891">
    <property type="entry name" value="DUF7742"/>
    <property type="match status" value="1"/>
</dbReference>
<accession>A0ABQ1KIZ8</accession>